<dbReference type="AlphaFoldDB" id="X1NEE3"/>
<feature type="non-terminal residue" evidence="1">
    <location>
        <position position="295"/>
    </location>
</feature>
<proteinExistence type="predicted"/>
<gene>
    <name evidence="1" type="ORF">S06H3_26386</name>
</gene>
<accession>X1NEE3</accession>
<feature type="non-terminal residue" evidence="1">
    <location>
        <position position="1"/>
    </location>
</feature>
<protein>
    <submittedName>
        <fullName evidence="1">Uncharacterized protein</fullName>
    </submittedName>
</protein>
<comment type="caution">
    <text evidence="1">The sequence shown here is derived from an EMBL/GenBank/DDBJ whole genome shotgun (WGS) entry which is preliminary data.</text>
</comment>
<name>X1NEE3_9ZZZZ</name>
<sequence length="295" mass="34587">LEVNKSDIDYYLDILKNRDHPLLLTTLFYIEELLLLNPSFMKYFNDSLISLSDNLEEATASKLIVYLMFRFSDDESGKQIFDKIHSLKNFRQALWWGVAFRESRTLDSLLLEDIKEWEDENVLENLKICLPLVTMSNKVFLKVFKKILALSTKILPSNLTRYIFGNLIDNRLLYLDWSMMKSLDCGNNTFTPFHGYEYVNGIDVLNIGMGNKLDLSSADISELIQNMKQSKSYYFKELSDELLLELGQISITSFSDLLDEDTSLYMQYFLLRHFELLDIDKRIYLLRLMLNSSQD</sequence>
<organism evidence="1">
    <name type="scientific">marine sediment metagenome</name>
    <dbReference type="NCBI Taxonomy" id="412755"/>
    <lineage>
        <taxon>unclassified sequences</taxon>
        <taxon>metagenomes</taxon>
        <taxon>ecological metagenomes</taxon>
    </lineage>
</organism>
<evidence type="ECO:0000313" key="1">
    <source>
        <dbReference type="EMBL" id="GAI28576.1"/>
    </source>
</evidence>
<dbReference type="EMBL" id="BARV01015249">
    <property type="protein sequence ID" value="GAI28576.1"/>
    <property type="molecule type" value="Genomic_DNA"/>
</dbReference>
<reference evidence="1" key="1">
    <citation type="journal article" date="2014" name="Front. Microbiol.">
        <title>High frequency of phylogenetically diverse reductive dehalogenase-homologous genes in deep subseafloor sedimentary metagenomes.</title>
        <authorList>
            <person name="Kawai M."/>
            <person name="Futagami T."/>
            <person name="Toyoda A."/>
            <person name="Takaki Y."/>
            <person name="Nishi S."/>
            <person name="Hori S."/>
            <person name="Arai W."/>
            <person name="Tsubouchi T."/>
            <person name="Morono Y."/>
            <person name="Uchiyama I."/>
            <person name="Ito T."/>
            <person name="Fujiyama A."/>
            <person name="Inagaki F."/>
            <person name="Takami H."/>
        </authorList>
    </citation>
    <scope>NUCLEOTIDE SEQUENCE</scope>
    <source>
        <strain evidence="1">Expedition CK06-06</strain>
    </source>
</reference>